<dbReference type="Pfam" id="PF12642">
    <property type="entry name" value="TpcC"/>
    <property type="match status" value="1"/>
</dbReference>
<sequence>MTKLIGKRAALKERKLPRSKRGYQKILLITFWFLFISTFWFMFQAYQRTAYVNNKLNILNNNIQEKTKDSTTNSLISQDATVSFAEHFAQIYLKVEPDQNARMEREQQLVKMLASNLAVQELEGTADINANRTVTSINPYKVKVLNKSQAFITLLVSYNIEKPNVEPQEITQLLNLTIGTDGTNFNVIEQPYLLPAPAEAKLEKVENSMESKPELTNVEVKRQANDFLKQFFTSYGKATLEEMKYLMNSPESLNGFADFTGLEKTKIYEAQAKGHYVVKTIAVFKDKATHADMRYSFTLYISKKDGKFYVNKLTHTLN</sequence>
<proteinExistence type="predicted"/>
<dbReference type="Gene3D" id="3.10.450.540">
    <property type="match status" value="2"/>
</dbReference>
<dbReference type="CDD" id="cd16386">
    <property type="entry name" value="TcpC_N"/>
    <property type="match status" value="1"/>
</dbReference>
<dbReference type="CDD" id="cd16428">
    <property type="entry name" value="TcpC_C"/>
    <property type="match status" value="1"/>
</dbReference>
<keyword evidence="1" id="KW-1133">Transmembrane helix</keyword>
<reference evidence="2 3" key="1">
    <citation type="submission" date="2024-09" db="EMBL/GenBank/DDBJ databases">
        <authorList>
            <person name="Sun Q."/>
            <person name="Mori K."/>
        </authorList>
    </citation>
    <scope>NUCLEOTIDE SEQUENCE [LARGE SCALE GENOMIC DNA]</scope>
    <source>
        <strain evidence="2 3">JCM 11201</strain>
    </source>
</reference>
<gene>
    <name evidence="2" type="ORF">ACFFMS_02745</name>
</gene>
<dbReference type="Proteomes" id="UP001589609">
    <property type="component" value="Unassembled WGS sequence"/>
</dbReference>
<evidence type="ECO:0000313" key="3">
    <source>
        <dbReference type="Proteomes" id="UP001589609"/>
    </source>
</evidence>
<feature type="transmembrane region" description="Helical" evidence="1">
    <location>
        <begin position="22"/>
        <end position="43"/>
    </location>
</feature>
<keyword evidence="1" id="KW-0812">Transmembrane</keyword>
<protein>
    <submittedName>
        <fullName evidence="2">Conjugal transfer protein</fullName>
    </submittedName>
</protein>
<keyword evidence="1" id="KW-0472">Membrane</keyword>
<dbReference type="InterPro" id="IPR035628">
    <property type="entry name" value="TcpC_C"/>
</dbReference>
<comment type="caution">
    <text evidence="2">The sequence shown here is derived from an EMBL/GenBank/DDBJ whole genome shotgun (WGS) entry which is preliminary data.</text>
</comment>
<evidence type="ECO:0000313" key="2">
    <source>
        <dbReference type="EMBL" id="MFB9757463.1"/>
    </source>
</evidence>
<organism evidence="2 3">
    <name type="scientific">Ectobacillus funiculus</name>
    <dbReference type="NCBI Taxonomy" id="137993"/>
    <lineage>
        <taxon>Bacteria</taxon>
        <taxon>Bacillati</taxon>
        <taxon>Bacillota</taxon>
        <taxon>Bacilli</taxon>
        <taxon>Bacillales</taxon>
        <taxon>Bacillaceae</taxon>
        <taxon>Ectobacillus</taxon>
    </lineage>
</organism>
<dbReference type="InterPro" id="IPR024735">
    <property type="entry name" value="TcpC"/>
</dbReference>
<accession>A0ABV5WB02</accession>
<evidence type="ECO:0000256" key="1">
    <source>
        <dbReference type="SAM" id="Phobius"/>
    </source>
</evidence>
<dbReference type="EMBL" id="JBHMAF010000012">
    <property type="protein sequence ID" value="MFB9757463.1"/>
    <property type="molecule type" value="Genomic_DNA"/>
</dbReference>
<name>A0ABV5WB02_9BACI</name>
<keyword evidence="3" id="KW-1185">Reference proteome</keyword>